<comment type="catalytic activity">
    <reaction evidence="1">
        <text>ATP + protein L-histidine = ADP + protein N-phospho-L-histidine.</text>
        <dbReference type="EC" id="2.7.13.3"/>
    </reaction>
</comment>
<dbReference type="Gene3D" id="3.30.565.10">
    <property type="entry name" value="Histidine kinase-like ATPase, C-terminal domain"/>
    <property type="match status" value="1"/>
</dbReference>
<accession>A0ABV4KDD1</accession>
<dbReference type="Gene3D" id="3.30.450.270">
    <property type="match status" value="1"/>
</dbReference>
<sequence length="750" mass="85224">MSFKNILNDSLVNLDNCDDEPIHIPGSIQPHGFLLAVDSSTFIITVCSANCEQFIGITYEQALGKGFSQIFDASILDFIEEIKSENADQVKTITSKLNETDFIISAHKSDNEIVMEFEPLNTQFDEKNSLYNSSKKLLSYIENTNTLLELADVVALAIKEITKYDRVLVYRFDKDYNGEVIAESKEPHLDPYLGLHYPHTDIPAQARELYLRNQLRIIGDVDYIPVPLFKSETKQNSRLDLSLSVLRSVSPIHIEYLKNMKVGSTLTISLIHKNKLWGMITCHHSKPKYLSEEIKSAVKLHGHFITSQIDGRLLSEEFEIARSTSDALNSIIGKKLDLDRKDIQQLVANETILNVCNSVGFTAIIADEFYSVGNTPSEENTKRLALFLSEFVKGDHFETDSLLSISKDLAFISSNFPGINYYSLNNETDCIIWYREESIKNIFWGGDPTISNDSNERLTPRKSFAKYADSIKNHSSIWLKAELSATNSFHNFLQINLRTILLLEEKENQRRLHTILRDTNAELENINWISTHDLQEPLRKIRMMASVLVGGNELKTLPEDVQNKILKMQSSAERMQNLITDILKYTKTGAQNSNFECIDLNFLFAELNKEELIDSFDSNEATLIVEELPTIKGVPFLLKQLLSNLINNSIKFKSPLRDLEVRISDKTETLNSYGKRYHIIEVADNGIGLDNEYKEKIFKIFSRLNDKEEYGGSGIGLALCKKIMIKHDGFVTAEGILGEGVKIHLYFPIN</sequence>
<dbReference type="Gene3D" id="1.10.287.130">
    <property type="match status" value="1"/>
</dbReference>
<comment type="caution">
    <text evidence="13">The sequence shown here is derived from an EMBL/GenBank/DDBJ whole genome shotgun (WGS) entry which is preliminary data.</text>
</comment>
<proteinExistence type="inferred from homology"/>
<evidence type="ECO:0000256" key="3">
    <source>
        <dbReference type="ARBA" id="ARBA00012438"/>
    </source>
</evidence>
<evidence type="ECO:0000256" key="6">
    <source>
        <dbReference type="ARBA" id="ARBA00022606"/>
    </source>
</evidence>
<dbReference type="EC" id="2.7.13.3" evidence="3"/>
<dbReference type="InterPro" id="IPR013654">
    <property type="entry name" value="PAS_2"/>
</dbReference>
<feature type="domain" description="Histidine kinase" evidence="12">
    <location>
        <begin position="529"/>
        <end position="750"/>
    </location>
</feature>
<dbReference type="GO" id="GO:0005524">
    <property type="term" value="F:ATP binding"/>
    <property type="evidence" value="ECO:0007669"/>
    <property type="project" value="UniProtKB-KW"/>
</dbReference>
<dbReference type="SUPFAM" id="SSF55785">
    <property type="entry name" value="PYP-like sensor domain (PAS domain)"/>
    <property type="match status" value="1"/>
</dbReference>
<dbReference type="CDD" id="cd00082">
    <property type="entry name" value="HisKA"/>
    <property type="match status" value="1"/>
</dbReference>
<dbReference type="InterPro" id="IPR043150">
    <property type="entry name" value="Phytochrome_PHY_sf"/>
</dbReference>
<dbReference type="Gene3D" id="3.30.450.20">
    <property type="entry name" value="PAS domain"/>
    <property type="match status" value="1"/>
</dbReference>
<comment type="similarity">
    <text evidence="2">In the N-terminal section; belongs to the phytochrome family.</text>
</comment>
<dbReference type="InterPro" id="IPR036097">
    <property type="entry name" value="HisK_dim/P_sf"/>
</dbReference>
<keyword evidence="9" id="KW-0157">Chromophore</keyword>
<dbReference type="InterPro" id="IPR003661">
    <property type="entry name" value="HisK_dim/P_dom"/>
</dbReference>
<keyword evidence="13" id="KW-0067">ATP-binding</keyword>
<evidence type="ECO:0000256" key="10">
    <source>
        <dbReference type="ARBA" id="ARBA00023170"/>
    </source>
</evidence>
<dbReference type="Pfam" id="PF00512">
    <property type="entry name" value="HisKA"/>
    <property type="match status" value="1"/>
</dbReference>
<dbReference type="InterPro" id="IPR003594">
    <property type="entry name" value="HATPase_dom"/>
</dbReference>
<evidence type="ECO:0000313" key="13">
    <source>
        <dbReference type="EMBL" id="MEZ7514504.1"/>
    </source>
</evidence>
<dbReference type="Gene3D" id="3.30.450.40">
    <property type="match status" value="1"/>
</dbReference>
<dbReference type="InterPro" id="IPR016132">
    <property type="entry name" value="Phyto_chromo_attachment"/>
</dbReference>
<dbReference type="InterPro" id="IPR052162">
    <property type="entry name" value="Sensor_kinase/Photoreceptor"/>
</dbReference>
<dbReference type="EMBL" id="JASMRN010000003">
    <property type="protein sequence ID" value="MEZ7514504.1"/>
    <property type="molecule type" value="Genomic_DNA"/>
</dbReference>
<protein>
    <recommendedName>
        <fullName evidence="3">histidine kinase</fullName>
        <ecNumber evidence="3">2.7.13.3</ecNumber>
    </recommendedName>
</protein>
<evidence type="ECO:0000256" key="5">
    <source>
        <dbReference type="ARBA" id="ARBA00022553"/>
    </source>
</evidence>
<keyword evidence="7" id="KW-0808">Transferase</keyword>
<dbReference type="InterPro" id="IPR036890">
    <property type="entry name" value="HATPase_C_sf"/>
</dbReference>
<dbReference type="PROSITE" id="PS50046">
    <property type="entry name" value="PHYTOCHROME_2"/>
    <property type="match status" value="1"/>
</dbReference>
<evidence type="ECO:0000313" key="14">
    <source>
        <dbReference type="Proteomes" id="UP001568894"/>
    </source>
</evidence>
<keyword evidence="10" id="KW-0675">Receptor</keyword>
<evidence type="ECO:0000256" key="2">
    <source>
        <dbReference type="ARBA" id="ARBA00006402"/>
    </source>
</evidence>
<evidence type="ECO:0000259" key="12">
    <source>
        <dbReference type="PROSITE" id="PS50109"/>
    </source>
</evidence>
<dbReference type="SMART" id="SM00387">
    <property type="entry name" value="HATPase_c"/>
    <property type="match status" value="1"/>
</dbReference>
<dbReference type="InterPro" id="IPR005467">
    <property type="entry name" value="His_kinase_dom"/>
</dbReference>
<keyword evidence="4" id="KW-0600">Photoreceptor protein</keyword>
<evidence type="ECO:0000256" key="4">
    <source>
        <dbReference type="ARBA" id="ARBA00022543"/>
    </source>
</evidence>
<dbReference type="InterPro" id="IPR003018">
    <property type="entry name" value="GAF"/>
</dbReference>
<dbReference type="Pfam" id="PF08446">
    <property type="entry name" value="PAS_2"/>
    <property type="match status" value="1"/>
</dbReference>
<dbReference type="InterPro" id="IPR035965">
    <property type="entry name" value="PAS-like_dom_sf"/>
</dbReference>
<dbReference type="SUPFAM" id="SSF47384">
    <property type="entry name" value="Homodimeric domain of signal transducing histidine kinase"/>
    <property type="match status" value="1"/>
</dbReference>
<dbReference type="Pfam" id="PF01590">
    <property type="entry name" value="GAF"/>
    <property type="match status" value="1"/>
</dbReference>
<dbReference type="SMART" id="SM00065">
    <property type="entry name" value="GAF"/>
    <property type="match status" value="1"/>
</dbReference>
<evidence type="ECO:0000256" key="9">
    <source>
        <dbReference type="ARBA" id="ARBA00022991"/>
    </source>
</evidence>
<keyword evidence="6" id="KW-0716">Sensory transduction</keyword>
<dbReference type="InterPro" id="IPR013515">
    <property type="entry name" value="Phytochrome_cen-reg"/>
</dbReference>
<dbReference type="PANTHER" id="PTHR43304:SF1">
    <property type="entry name" value="PAC DOMAIN-CONTAINING PROTEIN"/>
    <property type="match status" value="1"/>
</dbReference>
<keyword evidence="13" id="KW-0547">Nucleotide-binding</keyword>
<dbReference type="PRINTS" id="PR01033">
    <property type="entry name" value="PHYTOCHROME"/>
</dbReference>
<keyword evidence="8" id="KW-0418">Kinase</keyword>
<keyword evidence="5" id="KW-0597">Phosphoprotein</keyword>
<reference evidence="13 14" key="1">
    <citation type="submission" date="2023-05" db="EMBL/GenBank/DDBJ databases">
        <title>Adaptations of aquatic viruses from atmosphere-close ecosystems of the Central Arctic Ocean.</title>
        <authorList>
            <person name="Rahlff J."/>
            <person name="Holmfeldt K."/>
        </authorList>
    </citation>
    <scope>NUCLEOTIDE SEQUENCE [LARGE SCALE GENOMIC DNA]</scope>
    <source>
        <strain evidence="13 14">Arc14</strain>
    </source>
</reference>
<dbReference type="Pfam" id="PF02518">
    <property type="entry name" value="HATPase_c"/>
    <property type="match status" value="1"/>
</dbReference>
<dbReference type="Pfam" id="PF00360">
    <property type="entry name" value="PHY"/>
    <property type="match status" value="1"/>
</dbReference>
<evidence type="ECO:0000256" key="7">
    <source>
        <dbReference type="ARBA" id="ARBA00022679"/>
    </source>
</evidence>
<dbReference type="PROSITE" id="PS50109">
    <property type="entry name" value="HIS_KIN"/>
    <property type="match status" value="1"/>
</dbReference>
<dbReference type="Proteomes" id="UP001568894">
    <property type="component" value="Unassembled WGS sequence"/>
</dbReference>
<keyword evidence="14" id="KW-1185">Reference proteome</keyword>
<gene>
    <name evidence="13" type="ORF">QO192_04310</name>
</gene>
<dbReference type="SUPFAM" id="SSF55781">
    <property type="entry name" value="GAF domain-like"/>
    <property type="match status" value="2"/>
</dbReference>
<name>A0ABV4KDD1_9FLAO</name>
<dbReference type="PANTHER" id="PTHR43304">
    <property type="entry name" value="PHYTOCHROME-LIKE PROTEIN CPH1"/>
    <property type="match status" value="1"/>
</dbReference>
<feature type="domain" description="Phytochrome chromophore attachment site" evidence="11">
    <location>
        <begin position="146"/>
        <end position="307"/>
    </location>
</feature>
<evidence type="ECO:0000256" key="1">
    <source>
        <dbReference type="ARBA" id="ARBA00000085"/>
    </source>
</evidence>
<dbReference type="RefSeq" id="WP_371568347.1">
    <property type="nucleotide sequence ID" value="NZ_JASMRN010000003.1"/>
</dbReference>
<dbReference type="SUPFAM" id="SSF55874">
    <property type="entry name" value="ATPase domain of HSP90 chaperone/DNA topoisomerase II/histidine kinase"/>
    <property type="match status" value="1"/>
</dbReference>
<dbReference type="InterPro" id="IPR029016">
    <property type="entry name" value="GAF-like_dom_sf"/>
</dbReference>
<evidence type="ECO:0000256" key="8">
    <source>
        <dbReference type="ARBA" id="ARBA00022777"/>
    </source>
</evidence>
<dbReference type="InterPro" id="IPR001294">
    <property type="entry name" value="Phytochrome"/>
</dbReference>
<organism evidence="13 14">
    <name type="scientific">Flavobacterium frigidarium</name>
    <dbReference type="NCBI Taxonomy" id="99286"/>
    <lineage>
        <taxon>Bacteria</taxon>
        <taxon>Pseudomonadati</taxon>
        <taxon>Bacteroidota</taxon>
        <taxon>Flavobacteriia</taxon>
        <taxon>Flavobacteriales</taxon>
        <taxon>Flavobacteriaceae</taxon>
        <taxon>Flavobacterium</taxon>
    </lineage>
</organism>
<evidence type="ECO:0000259" key="11">
    <source>
        <dbReference type="PROSITE" id="PS50046"/>
    </source>
</evidence>